<evidence type="ECO:0000259" key="2">
    <source>
        <dbReference type="Pfam" id="PF00535"/>
    </source>
</evidence>
<proteinExistence type="predicted"/>
<dbReference type="PATRIC" id="fig|52.7.peg.7648"/>
<accession>A0A0K1EPJ6</accession>
<dbReference type="Pfam" id="PF00535">
    <property type="entry name" value="Glycos_transf_2"/>
    <property type="match status" value="1"/>
</dbReference>
<feature type="compositionally biased region" description="Pro residues" evidence="1">
    <location>
        <begin position="39"/>
        <end position="49"/>
    </location>
</feature>
<evidence type="ECO:0000313" key="4">
    <source>
        <dbReference type="Proteomes" id="UP000067626"/>
    </source>
</evidence>
<dbReference type="InterPro" id="IPR053158">
    <property type="entry name" value="CapK_Type1_Caps_Biosynth"/>
</dbReference>
<dbReference type="SUPFAM" id="SSF56801">
    <property type="entry name" value="Acetyl-CoA synthetase-like"/>
    <property type="match status" value="1"/>
</dbReference>
<keyword evidence="4" id="KW-1185">Reference proteome</keyword>
<dbReference type="AlphaFoldDB" id="A0A0K1EPJ6"/>
<dbReference type="PANTHER" id="PTHR36932:SF1">
    <property type="entry name" value="CAPSULAR POLYSACCHARIDE BIOSYNTHESIS PROTEIN"/>
    <property type="match status" value="1"/>
</dbReference>
<dbReference type="InterPro" id="IPR001173">
    <property type="entry name" value="Glyco_trans_2-like"/>
</dbReference>
<evidence type="ECO:0000256" key="1">
    <source>
        <dbReference type="SAM" id="MobiDB-lite"/>
    </source>
</evidence>
<dbReference type="InterPro" id="IPR029044">
    <property type="entry name" value="Nucleotide-diphossugar_trans"/>
</dbReference>
<feature type="region of interest" description="Disordered" evidence="1">
    <location>
        <begin position="38"/>
        <end position="68"/>
    </location>
</feature>
<dbReference type="Gene3D" id="3.40.50.12780">
    <property type="entry name" value="N-terminal domain of ligase-like"/>
    <property type="match status" value="1"/>
</dbReference>
<protein>
    <submittedName>
        <fullName evidence="3">Capsule biosynthesis protein CapK</fullName>
    </submittedName>
</protein>
<feature type="compositionally biased region" description="Low complexity" evidence="1">
    <location>
        <begin position="50"/>
        <end position="66"/>
    </location>
</feature>
<dbReference type="EMBL" id="CP012159">
    <property type="protein sequence ID" value="AKT42739.1"/>
    <property type="molecule type" value="Genomic_DNA"/>
</dbReference>
<dbReference type="PANTHER" id="PTHR36932">
    <property type="entry name" value="CAPSULAR POLYSACCHARIDE BIOSYNTHESIS PROTEIN"/>
    <property type="match status" value="1"/>
</dbReference>
<feature type="domain" description="Glycosyltransferase 2-like" evidence="2">
    <location>
        <begin position="75"/>
        <end position="237"/>
    </location>
</feature>
<dbReference type="SUPFAM" id="SSF53448">
    <property type="entry name" value="Nucleotide-diphospho-sugar transferases"/>
    <property type="match status" value="1"/>
</dbReference>
<reference evidence="3 4" key="1">
    <citation type="submission" date="2015-07" db="EMBL/GenBank/DDBJ databases">
        <title>Genome analysis of myxobacterium Chondromyces crocatus Cm c5 reveals a high potential for natural compound synthesis and the genetic basis for the loss of fruiting body formation.</title>
        <authorList>
            <person name="Zaburannyi N."/>
            <person name="Bunk B."/>
            <person name="Maier J."/>
            <person name="Overmann J."/>
            <person name="Mueller R."/>
        </authorList>
    </citation>
    <scope>NUCLEOTIDE SEQUENCE [LARGE SCALE GENOMIC DNA]</scope>
    <source>
        <strain evidence="3 4">Cm c5</strain>
    </source>
</reference>
<name>A0A0K1EPJ6_CHOCO</name>
<feature type="region of interest" description="Disordered" evidence="1">
    <location>
        <begin position="1"/>
        <end position="22"/>
    </location>
</feature>
<dbReference type="InterPro" id="IPR042099">
    <property type="entry name" value="ANL_N_sf"/>
</dbReference>
<dbReference type="STRING" id="52.CMC5_069660"/>
<sequence length="800" mass="90248">MASRGASQAEVPHAAAIERTNTGRSMAAMYRNEVVVGMLPPPMQRPPASSPDRLAPPSSSASTPEPTGDEVVAMSVIVPCFNEALNLRELTARMLRVFEVGGLRGELLLVDDGSKDDTAAVIQALSVEHPGVVVGCLHPQNQGIAAAWRTGAVAARGELCAIIDADLQYQPEDLLRLRRALYDHSVDVVQGWRSAVGRQRDQRYHLSRGLNHLLNGVFGMDLHDNKSGFVVCAREVLLDLLTFEGRYFYWQSFIMVAAHAKGYSYREIETIFEERRQGKSFLEGAALKTSARSLVDVARAAWEYRVKPPPPDVARQFLQRHPVEDRTPPKSATERRRFDAYLAVFNQTHWMITRDVEHYYETLLKTQWLGHRETRALQDEKLRRMIRHAYRNVPYYRSRMQALGLRPEDIRGQDDLYKLPLLSKSEVRQHLYFDILSENHDKSQVLRIATSGSTGEPFVCYADRAQLEFRWAATLRAQEWTGYQFGDPTVRLWHQTLGMSRSQVLRERADAMLSNRTFIPIFELSDDNLDAMVRVLEEAAPVLLDGYAEALDFLGRYVKERRPLSVKPRAIMSSAQTLPLASRRLIEQAFGCEVFDKYGAREFSGIAYECEAHEGHHVVAEGYIVEVLKGGQPAAPGEIGEVVITDLNNTCMPFIRYRIGDLAEAMDPTALCRCGRGAPRVGAIEGRVQSIIRGTDGHYLPGTFFAHYLKELDHAIKAFQVIQEVPGAITFRVVKGGRFSREVLEEVLATFRRHLGERMRIEVEFVDEVAMVRTGKRVASVSRLGIDFQREEPTMVRPSL</sequence>
<dbReference type="KEGG" id="ccro:CMC5_069660"/>
<dbReference type="Proteomes" id="UP000067626">
    <property type="component" value="Chromosome"/>
</dbReference>
<dbReference type="CDD" id="cd04179">
    <property type="entry name" value="DPM_DPG-synthase_like"/>
    <property type="match status" value="1"/>
</dbReference>
<gene>
    <name evidence="3" type="primary">capK</name>
    <name evidence="3" type="ORF">CMC5_069660</name>
</gene>
<dbReference type="Gene3D" id="3.90.550.10">
    <property type="entry name" value="Spore Coat Polysaccharide Biosynthesis Protein SpsA, Chain A"/>
    <property type="match status" value="1"/>
</dbReference>
<evidence type="ECO:0000313" key="3">
    <source>
        <dbReference type="EMBL" id="AKT42739.1"/>
    </source>
</evidence>
<organism evidence="3 4">
    <name type="scientific">Chondromyces crocatus</name>
    <dbReference type="NCBI Taxonomy" id="52"/>
    <lineage>
        <taxon>Bacteria</taxon>
        <taxon>Pseudomonadati</taxon>
        <taxon>Myxococcota</taxon>
        <taxon>Polyangia</taxon>
        <taxon>Polyangiales</taxon>
        <taxon>Polyangiaceae</taxon>
        <taxon>Chondromyces</taxon>
    </lineage>
</organism>